<dbReference type="PANTHER" id="PTHR43941:SF1">
    <property type="entry name" value="STRUCTURAL MAINTENANCE OF CHROMOSOMES PROTEIN 2"/>
    <property type="match status" value="1"/>
</dbReference>
<evidence type="ECO:0000313" key="4">
    <source>
        <dbReference type="EMBL" id="OLQ12223.1"/>
    </source>
</evidence>
<feature type="coiled-coil region" evidence="1">
    <location>
        <begin position="113"/>
        <end position="140"/>
    </location>
</feature>
<feature type="region of interest" description="Disordered" evidence="2">
    <location>
        <begin position="67"/>
        <end position="110"/>
    </location>
</feature>
<protein>
    <submittedName>
        <fullName evidence="4">Uncharacterized protein</fullName>
    </submittedName>
</protein>
<dbReference type="OrthoDB" id="445099at2759"/>
<accession>A0A1Q9EXZ0</accession>
<dbReference type="Proteomes" id="UP000186817">
    <property type="component" value="Unassembled WGS sequence"/>
</dbReference>
<name>A0A1Q9EXZ0_SYMMI</name>
<feature type="compositionally biased region" description="Basic and acidic residues" evidence="2">
    <location>
        <begin position="730"/>
        <end position="741"/>
    </location>
</feature>
<dbReference type="GO" id="GO:0000793">
    <property type="term" value="C:condensed chromosome"/>
    <property type="evidence" value="ECO:0007669"/>
    <property type="project" value="TreeGrafter"/>
</dbReference>
<gene>
    <name evidence="4" type="ORF">AK812_SmicGene3899</name>
</gene>
<dbReference type="AlphaFoldDB" id="A0A1Q9EXZ0"/>
<feature type="coiled-coil region" evidence="1">
    <location>
        <begin position="424"/>
        <end position="501"/>
    </location>
</feature>
<reference evidence="4 5" key="1">
    <citation type="submission" date="2016-02" db="EMBL/GenBank/DDBJ databases">
        <title>Genome analysis of coral dinoflagellate symbionts highlights evolutionary adaptations to a symbiotic lifestyle.</title>
        <authorList>
            <person name="Aranda M."/>
            <person name="Li Y."/>
            <person name="Liew Y.J."/>
            <person name="Baumgarten S."/>
            <person name="Simakov O."/>
            <person name="Wilson M."/>
            <person name="Piel J."/>
            <person name="Ashoor H."/>
            <person name="Bougouffa S."/>
            <person name="Bajic V.B."/>
            <person name="Ryu T."/>
            <person name="Ravasi T."/>
            <person name="Bayer T."/>
            <person name="Micklem G."/>
            <person name="Kim H."/>
            <person name="Bhak J."/>
            <person name="Lajeunesse T.C."/>
            <person name="Voolstra C.R."/>
        </authorList>
    </citation>
    <scope>NUCLEOTIDE SEQUENCE [LARGE SCALE GENOMIC DNA]</scope>
    <source>
        <strain evidence="4 5">CCMP2467</strain>
    </source>
</reference>
<dbReference type="EMBL" id="LSRX01000047">
    <property type="protein sequence ID" value="OLQ12223.1"/>
    <property type="molecule type" value="Genomic_DNA"/>
</dbReference>
<dbReference type="GO" id="GO:0000785">
    <property type="term" value="C:chromatin"/>
    <property type="evidence" value="ECO:0007669"/>
    <property type="project" value="TreeGrafter"/>
</dbReference>
<sequence>MFFRSVISEHAGASAKVLIQGVLLLAPMASGPIIEELPDDFDVAAHRKEASSSSSGALRRGFLTSRQSGTNAEPAPPPTGSQEQVQGVPSAPSKKEEQKPEGEEPSSTFEGLRKRLQRCLEDAKAQQQHLQQQAEADRANQASSVEAALVALQARWPTSSMKEKQTKASKEIDTGLAEIRAAFNDSRRRRSGEDRKALSALKIAAEDAISRVQKAADGADANKGSAEERRAGAVAAFHALPLTAKLRILVAEKKAAALLLGGSFCLGTLGMLGVCLEIYTAWGCRLQCFIERMEGPSVHPPACPSPEIPGSPLRKRNGKRYIDTFGYDLPKVPGKGQIQFPPPEDAFGYDLPKVRGKERIHLQKEERPVPLRLPAHATVSEAPFQFAPGAFRESIIPSAISPKGFEPTDLEELELLTKNLETSQNTESELLLQKQKQLEELEQRLASQDAEILEAERCLNEKLAAENKEMHQKSQSQRDDLLQQKERLQSQELLAKQAARQSDDDKKRYVLVLKLQLPLVVVVVLLLLLVILMARQNWMPFVRNLARKHICIPELRSVMEVMAVLEWVVKTSLVLGVTKQLEEEIKSESQRKAKESKDSATRARLVGEVQACQAREEELQHALSQRDAEAEARLAAKEKAACESAEEAQQAFSRLNDLAEERNRLRTELEDFQVGVQQMQADSKQHQRQLQANRKELDSASLEVRRLQQEKEELQSQLEKAKSKACALEMEQHQQQERKEQLQQQLRAQEQQLEHAQASSKQMALELEEAQGHVTQTAQTAQRCQGELEENLEAKSRDVEEARTALQRVVEDNGQLQTLLEESEALVIAHVEHSRRQEKAAKLQEQVLSHEDRCKELEATVAARRQEAQEAELADVLAQKELLEAQLAATVARLDEEQAERIRQGARAETLETDLATQQRIYSEQASR</sequence>
<proteinExistence type="predicted"/>
<feature type="transmembrane region" description="Helical" evidence="3">
    <location>
        <begin position="255"/>
        <end position="282"/>
    </location>
</feature>
<organism evidence="4 5">
    <name type="scientific">Symbiodinium microadriaticum</name>
    <name type="common">Dinoflagellate</name>
    <name type="synonym">Zooxanthella microadriatica</name>
    <dbReference type="NCBI Taxonomy" id="2951"/>
    <lineage>
        <taxon>Eukaryota</taxon>
        <taxon>Sar</taxon>
        <taxon>Alveolata</taxon>
        <taxon>Dinophyceae</taxon>
        <taxon>Suessiales</taxon>
        <taxon>Symbiodiniaceae</taxon>
        <taxon>Symbiodinium</taxon>
    </lineage>
</organism>
<feature type="compositionally biased region" description="Basic and acidic residues" evidence="2">
    <location>
        <begin position="93"/>
        <end position="102"/>
    </location>
</feature>
<feature type="transmembrane region" description="Helical" evidence="3">
    <location>
        <begin position="515"/>
        <end position="534"/>
    </location>
</feature>
<keyword evidence="3" id="KW-0812">Transmembrane</keyword>
<evidence type="ECO:0000256" key="2">
    <source>
        <dbReference type="SAM" id="MobiDB-lite"/>
    </source>
</evidence>
<evidence type="ECO:0000256" key="3">
    <source>
        <dbReference type="SAM" id="Phobius"/>
    </source>
</evidence>
<feature type="compositionally biased region" description="Low complexity" evidence="2">
    <location>
        <begin position="742"/>
        <end position="758"/>
    </location>
</feature>
<feature type="coiled-coil region" evidence="1">
    <location>
        <begin position="840"/>
        <end position="900"/>
    </location>
</feature>
<keyword evidence="3" id="KW-0472">Membrane</keyword>
<evidence type="ECO:0000256" key="1">
    <source>
        <dbReference type="SAM" id="Coils"/>
    </source>
</evidence>
<dbReference type="PANTHER" id="PTHR43941">
    <property type="entry name" value="STRUCTURAL MAINTENANCE OF CHROMOSOMES PROTEIN 2"/>
    <property type="match status" value="1"/>
</dbReference>
<dbReference type="GO" id="GO:0007076">
    <property type="term" value="P:mitotic chromosome condensation"/>
    <property type="evidence" value="ECO:0007669"/>
    <property type="project" value="TreeGrafter"/>
</dbReference>
<feature type="region of interest" description="Disordered" evidence="2">
    <location>
        <begin position="725"/>
        <end position="763"/>
    </location>
</feature>
<keyword evidence="1" id="KW-0175">Coiled coil</keyword>
<keyword evidence="3" id="KW-1133">Transmembrane helix</keyword>
<keyword evidence="5" id="KW-1185">Reference proteome</keyword>
<comment type="caution">
    <text evidence="4">The sequence shown here is derived from an EMBL/GenBank/DDBJ whole genome shotgun (WGS) entry which is preliminary data.</text>
</comment>
<evidence type="ECO:0000313" key="5">
    <source>
        <dbReference type="Proteomes" id="UP000186817"/>
    </source>
</evidence>
<dbReference type="GO" id="GO:0003682">
    <property type="term" value="F:chromatin binding"/>
    <property type="evidence" value="ECO:0007669"/>
    <property type="project" value="TreeGrafter"/>
</dbReference>
<dbReference type="GO" id="GO:0000796">
    <property type="term" value="C:condensin complex"/>
    <property type="evidence" value="ECO:0007669"/>
    <property type="project" value="TreeGrafter"/>
</dbReference>